<feature type="domain" description="Aminotransferase class I/classII large" evidence="5">
    <location>
        <begin position="67"/>
        <end position="426"/>
    </location>
</feature>
<reference evidence="6 7" key="1">
    <citation type="submission" date="2024-09" db="EMBL/GenBank/DDBJ databases">
        <authorList>
            <person name="Sun Q."/>
            <person name="Mori K."/>
        </authorList>
    </citation>
    <scope>NUCLEOTIDE SEQUENCE [LARGE SCALE GENOMIC DNA]</scope>
    <source>
        <strain evidence="6 7">JCM 11683</strain>
    </source>
</reference>
<dbReference type="InterPro" id="IPR015421">
    <property type="entry name" value="PyrdxlP-dep_Trfase_major"/>
</dbReference>
<comment type="caution">
    <text evidence="6">The sequence shown here is derived from an EMBL/GenBank/DDBJ whole genome shotgun (WGS) entry which is preliminary data.</text>
</comment>
<keyword evidence="7" id="KW-1185">Reference proteome</keyword>
<gene>
    <name evidence="6" type="ORF">ACFFN1_09495</name>
</gene>
<dbReference type="InterPro" id="IPR004839">
    <property type="entry name" value="Aminotransferase_I/II_large"/>
</dbReference>
<protein>
    <submittedName>
        <fullName evidence="6">PLP-dependent aminotransferase family protein</fullName>
    </submittedName>
</protein>
<dbReference type="SUPFAM" id="SSF53383">
    <property type="entry name" value="PLP-dependent transferases"/>
    <property type="match status" value="1"/>
</dbReference>
<evidence type="ECO:0000259" key="5">
    <source>
        <dbReference type="Pfam" id="PF00155"/>
    </source>
</evidence>
<accession>A0ABV5X2G5</accession>
<evidence type="ECO:0000256" key="2">
    <source>
        <dbReference type="ARBA" id="ARBA00022576"/>
    </source>
</evidence>
<evidence type="ECO:0000256" key="3">
    <source>
        <dbReference type="ARBA" id="ARBA00022679"/>
    </source>
</evidence>
<dbReference type="InterPro" id="IPR050859">
    <property type="entry name" value="Class-I_PLP-dep_aminotransf"/>
</dbReference>
<dbReference type="InterPro" id="IPR015424">
    <property type="entry name" value="PyrdxlP-dep_Trfase"/>
</dbReference>
<dbReference type="Proteomes" id="UP001589707">
    <property type="component" value="Unassembled WGS sequence"/>
</dbReference>
<evidence type="ECO:0000313" key="7">
    <source>
        <dbReference type="Proteomes" id="UP001589707"/>
    </source>
</evidence>
<proteinExistence type="predicted"/>
<keyword evidence="4" id="KW-0663">Pyridoxal phosphate</keyword>
<sequence length="437" mass="47107">MTPASHMMTQAPADPVVTTTADAAVDPTAAVRQLGDVTLPLARRTRGWTGSVIDASVSLLASRTNDIVRFGMGAPAEQVVPAADFAEILGTMTDPSSYTYGPTEGETELINAICASEDLTGPRTVDPNRIIVTSGGMQGLDLAYKMFVNDGDLVAVESPTYTNGSSTALSYGAEVLQIPVDDDGMDVERLARDVATLGRTPTAIYVIPNFQNPSGVTMSLARRQRLLELAHEWNSVIIDDDPYGSLRFSGEYIPSFAELSPDDPLVFSARSFSKIIAPGLRVGWVEVDPSIRQLLINVRQAMDASAAVPSQQLVAAYLTRGDFAEHLDMLRTAYHRRKDAMVEAAAQHLNGRVELTDPDGGFFLWATLIGDAADIDARELFETALDEGVAFIPGEAFSPAGEFRNAMRLCFASSTVERIHEGIARLGRAIEVQLGRR</sequence>
<dbReference type="RefSeq" id="WP_376840475.1">
    <property type="nucleotide sequence ID" value="NZ_JBHMAU010000062.1"/>
</dbReference>
<organism evidence="6 7">
    <name type="scientific">Brevibacterium otitidis</name>
    <dbReference type="NCBI Taxonomy" id="53364"/>
    <lineage>
        <taxon>Bacteria</taxon>
        <taxon>Bacillati</taxon>
        <taxon>Actinomycetota</taxon>
        <taxon>Actinomycetes</taxon>
        <taxon>Micrococcales</taxon>
        <taxon>Brevibacteriaceae</taxon>
        <taxon>Brevibacterium</taxon>
    </lineage>
</organism>
<dbReference type="InterPro" id="IPR015422">
    <property type="entry name" value="PyrdxlP-dep_Trfase_small"/>
</dbReference>
<dbReference type="PANTHER" id="PTHR42790:SF19">
    <property type="entry name" value="KYNURENINE_ALPHA-AMINOADIPATE AMINOTRANSFERASE, MITOCHONDRIAL"/>
    <property type="match status" value="1"/>
</dbReference>
<dbReference type="Gene3D" id="3.90.1150.10">
    <property type="entry name" value="Aspartate Aminotransferase, domain 1"/>
    <property type="match status" value="1"/>
</dbReference>
<evidence type="ECO:0000256" key="4">
    <source>
        <dbReference type="ARBA" id="ARBA00022898"/>
    </source>
</evidence>
<keyword evidence="3" id="KW-0808">Transferase</keyword>
<name>A0ABV5X2G5_9MICO</name>
<dbReference type="Pfam" id="PF00155">
    <property type="entry name" value="Aminotran_1_2"/>
    <property type="match status" value="1"/>
</dbReference>
<dbReference type="EMBL" id="JBHMAU010000062">
    <property type="protein sequence ID" value="MFB9776630.1"/>
    <property type="molecule type" value="Genomic_DNA"/>
</dbReference>
<comment type="cofactor">
    <cofactor evidence="1">
        <name>pyridoxal 5'-phosphate</name>
        <dbReference type="ChEBI" id="CHEBI:597326"/>
    </cofactor>
</comment>
<evidence type="ECO:0000313" key="6">
    <source>
        <dbReference type="EMBL" id="MFB9776630.1"/>
    </source>
</evidence>
<keyword evidence="2 6" id="KW-0032">Aminotransferase</keyword>
<dbReference type="PANTHER" id="PTHR42790">
    <property type="entry name" value="AMINOTRANSFERASE"/>
    <property type="match status" value="1"/>
</dbReference>
<dbReference type="Gene3D" id="3.40.640.10">
    <property type="entry name" value="Type I PLP-dependent aspartate aminotransferase-like (Major domain)"/>
    <property type="match status" value="1"/>
</dbReference>
<dbReference type="GO" id="GO:0008483">
    <property type="term" value="F:transaminase activity"/>
    <property type="evidence" value="ECO:0007669"/>
    <property type="project" value="UniProtKB-KW"/>
</dbReference>
<dbReference type="CDD" id="cd00609">
    <property type="entry name" value="AAT_like"/>
    <property type="match status" value="1"/>
</dbReference>
<evidence type="ECO:0000256" key="1">
    <source>
        <dbReference type="ARBA" id="ARBA00001933"/>
    </source>
</evidence>